<evidence type="ECO:0000256" key="3">
    <source>
        <dbReference type="ARBA" id="ARBA00023125"/>
    </source>
</evidence>
<dbReference type="RefSeq" id="WP_077849474.1">
    <property type="nucleotide sequence ID" value="NZ_LZZM01000216.1"/>
</dbReference>
<dbReference type="SUPFAM" id="SSF53850">
    <property type="entry name" value="Periplasmic binding protein-like II"/>
    <property type="match status" value="1"/>
</dbReference>
<name>A0A1S8T6Q7_9CLOT</name>
<dbReference type="InterPro" id="IPR000847">
    <property type="entry name" value="LysR_HTH_N"/>
</dbReference>
<feature type="domain" description="HTH lysR-type" evidence="5">
    <location>
        <begin position="1"/>
        <end position="58"/>
    </location>
</feature>
<evidence type="ECO:0000313" key="7">
    <source>
        <dbReference type="Proteomes" id="UP000190890"/>
    </source>
</evidence>
<dbReference type="OrthoDB" id="108771at2"/>
<dbReference type="InterPro" id="IPR036388">
    <property type="entry name" value="WH-like_DNA-bd_sf"/>
</dbReference>
<protein>
    <submittedName>
        <fullName evidence="6">HTH-type transcriptional regulator CynR</fullName>
    </submittedName>
</protein>
<dbReference type="Gene3D" id="1.10.10.10">
    <property type="entry name" value="Winged helix-like DNA-binding domain superfamily/Winged helix DNA-binding domain"/>
    <property type="match status" value="1"/>
</dbReference>
<keyword evidence="3" id="KW-0238">DNA-binding</keyword>
<comment type="caution">
    <text evidence="6">The sequence shown here is derived from an EMBL/GenBank/DDBJ whole genome shotgun (WGS) entry which is preliminary data.</text>
</comment>
<dbReference type="PANTHER" id="PTHR30126">
    <property type="entry name" value="HTH-TYPE TRANSCRIPTIONAL REGULATOR"/>
    <property type="match status" value="1"/>
</dbReference>
<evidence type="ECO:0000256" key="4">
    <source>
        <dbReference type="ARBA" id="ARBA00023163"/>
    </source>
</evidence>
<reference evidence="6 7" key="1">
    <citation type="submission" date="2016-05" db="EMBL/GenBank/DDBJ databases">
        <title>Microbial solvent formation.</title>
        <authorList>
            <person name="Poehlein A."/>
            <person name="Montoya Solano J.D."/>
            <person name="Flitsch S."/>
            <person name="Krabben P."/>
            <person name="Duerre P."/>
            <person name="Daniel R."/>
        </authorList>
    </citation>
    <scope>NUCLEOTIDE SEQUENCE [LARGE SCALE GENOMIC DNA]</scope>
    <source>
        <strain evidence="6 7">DSM 2619</strain>
    </source>
</reference>
<dbReference type="Gene3D" id="3.40.190.10">
    <property type="entry name" value="Periplasmic binding protein-like II"/>
    <property type="match status" value="2"/>
</dbReference>
<dbReference type="InterPro" id="IPR005119">
    <property type="entry name" value="LysR_subst-bd"/>
</dbReference>
<proteinExistence type="inferred from homology"/>
<dbReference type="PRINTS" id="PR00039">
    <property type="entry name" value="HTHLYSR"/>
</dbReference>
<comment type="similarity">
    <text evidence="1">Belongs to the LysR transcriptional regulatory family.</text>
</comment>
<keyword evidence="2" id="KW-0805">Transcription regulation</keyword>
<dbReference type="GO" id="GO:0003700">
    <property type="term" value="F:DNA-binding transcription factor activity"/>
    <property type="evidence" value="ECO:0007669"/>
    <property type="project" value="InterPro"/>
</dbReference>
<dbReference type="AlphaFoldDB" id="A0A1S8T6Q7"/>
<evidence type="ECO:0000259" key="5">
    <source>
        <dbReference type="PROSITE" id="PS50931"/>
    </source>
</evidence>
<dbReference type="GO" id="GO:0003677">
    <property type="term" value="F:DNA binding"/>
    <property type="evidence" value="ECO:0007669"/>
    <property type="project" value="UniProtKB-KW"/>
</dbReference>
<dbReference type="FunFam" id="1.10.10.10:FF:000001">
    <property type="entry name" value="LysR family transcriptional regulator"/>
    <property type="match status" value="1"/>
</dbReference>
<dbReference type="Proteomes" id="UP000190890">
    <property type="component" value="Unassembled WGS sequence"/>
</dbReference>
<keyword evidence="7" id="KW-1185">Reference proteome</keyword>
<evidence type="ECO:0000256" key="1">
    <source>
        <dbReference type="ARBA" id="ARBA00009437"/>
    </source>
</evidence>
<dbReference type="EMBL" id="LZZM01000216">
    <property type="protein sequence ID" value="OOM73467.1"/>
    <property type="molecule type" value="Genomic_DNA"/>
</dbReference>
<dbReference type="STRING" id="29367.CLPUN_45500"/>
<keyword evidence="4" id="KW-0804">Transcription</keyword>
<evidence type="ECO:0000313" key="6">
    <source>
        <dbReference type="EMBL" id="OOM73467.1"/>
    </source>
</evidence>
<dbReference type="InterPro" id="IPR036390">
    <property type="entry name" value="WH_DNA-bd_sf"/>
</dbReference>
<dbReference type="PROSITE" id="PS50931">
    <property type="entry name" value="HTH_LYSR"/>
    <property type="match status" value="1"/>
</dbReference>
<dbReference type="Pfam" id="PF03466">
    <property type="entry name" value="LysR_substrate"/>
    <property type="match status" value="1"/>
</dbReference>
<accession>A0A1S8T6Q7</accession>
<dbReference type="CDD" id="cd05466">
    <property type="entry name" value="PBP2_LTTR_substrate"/>
    <property type="match status" value="1"/>
</dbReference>
<evidence type="ECO:0000256" key="2">
    <source>
        <dbReference type="ARBA" id="ARBA00023015"/>
    </source>
</evidence>
<organism evidence="6 7">
    <name type="scientific">Clostridium puniceum</name>
    <dbReference type="NCBI Taxonomy" id="29367"/>
    <lineage>
        <taxon>Bacteria</taxon>
        <taxon>Bacillati</taxon>
        <taxon>Bacillota</taxon>
        <taxon>Clostridia</taxon>
        <taxon>Eubacteriales</taxon>
        <taxon>Clostridiaceae</taxon>
        <taxon>Clostridium</taxon>
    </lineage>
</organism>
<sequence>MNNLQIEYFLSLANHKSFTATANALYVSQPAISKQIAALEKEIGFSLFFRSNRSVSLTPAGIIFFKTFTEFSNLYKQAIKNSQDIYDNQCKKLRLGCVDGMDLSNHLNKIFKSFCKQFPNVDYSIERNNPADLVKAIYNDELDAIITLESFFENSPDLTSSIFFHAQHLLYIHSSNHILSKECYDIHDFEDETFIVLSPSVIPTSTYNFSTWCKKNGLSPKKIKSVPNVESQMLSVEVGLGVTIADSLFRLYSNSQICNIELNTSHNSYIVWKKNTTNLLVPSFAKLASQINNSVLHKAQQQN</sequence>
<gene>
    <name evidence="6" type="primary">cynR_3</name>
    <name evidence="6" type="ORF">CLPUN_45500</name>
</gene>
<dbReference type="Pfam" id="PF00126">
    <property type="entry name" value="HTH_1"/>
    <property type="match status" value="1"/>
</dbReference>
<dbReference type="SUPFAM" id="SSF46785">
    <property type="entry name" value="Winged helix' DNA-binding domain"/>
    <property type="match status" value="1"/>
</dbReference>